<keyword evidence="1" id="KW-0472">Membrane</keyword>
<evidence type="ECO:0000256" key="1">
    <source>
        <dbReference type="SAM" id="Phobius"/>
    </source>
</evidence>
<protein>
    <submittedName>
        <fullName evidence="2">Uncharacterized protein</fullName>
    </submittedName>
</protein>
<reference evidence="2 3" key="1">
    <citation type="submission" date="2018-10" db="EMBL/GenBank/DDBJ databases">
        <title>A high-quality apple genome assembly.</title>
        <authorList>
            <person name="Hu J."/>
        </authorList>
    </citation>
    <scope>NUCLEOTIDE SEQUENCE [LARGE SCALE GENOMIC DNA]</scope>
    <source>
        <strain evidence="3">cv. HFTH1</strain>
        <tissue evidence="2">Young leaf</tissue>
    </source>
</reference>
<comment type="caution">
    <text evidence="2">The sequence shown here is derived from an EMBL/GenBank/DDBJ whole genome shotgun (WGS) entry which is preliminary data.</text>
</comment>
<dbReference type="AlphaFoldDB" id="A0A498I0E1"/>
<dbReference type="EMBL" id="RDQH01000341">
    <property type="protein sequence ID" value="RXH75712.1"/>
    <property type="molecule type" value="Genomic_DNA"/>
</dbReference>
<organism evidence="2 3">
    <name type="scientific">Malus domestica</name>
    <name type="common">Apple</name>
    <name type="synonym">Pyrus malus</name>
    <dbReference type="NCBI Taxonomy" id="3750"/>
    <lineage>
        <taxon>Eukaryota</taxon>
        <taxon>Viridiplantae</taxon>
        <taxon>Streptophyta</taxon>
        <taxon>Embryophyta</taxon>
        <taxon>Tracheophyta</taxon>
        <taxon>Spermatophyta</taxon>
        <taxon>Magnoliopsida</taxon>
        <taxon>eudicotyledons</taxon>
        <taxon>Gunneridae</taxon>
        <taxon>Pentapetalae</taxon>
        <taxon>rosids</taxon>
        <taxon>fabids</taxon>
        <taxon>Rosales</taxon>
        <taxon>Rosaceae</taxon>
        <taxon>Amygdaloideae</taxon>
        <taxon>Maleae</taxon>
        <taxon>Malus</taxon>
    </lineage>
</organism>
<gene>
    <name evidence="2" type="ORF">DVH24_039411</name>
</gene>
<keyword evidence="3" id="KW-1185">Reference proteome</keyword>
<dbReference type="Proteomes" id="UP000290289">
    <property type="component" value="Chromosome 15"/>
</dbReference>
<evidence type="ECO:0000313" key="3">
    <source>
        <dbReference type="Proteomes" id="UP000290289"/>
    </source>
</evidence>
<accession>A0A498I0E1</accession>
<keyword evidence="1" id="KW-1133">Transmembrane helix</keyword>
<proteinExistence type="predicted"/>
<sequence length="89" mass="10123">MYNFGDEFAIESYRIPWLVWIQLMVMLLLLMLFYCFISLVGDFSNGDVTSTTTTKRSSSASCLVSDGTATSNMLFTNRQQNTQLINFVL</sequence>
<keyword evidence="1" id="KW-0812">Transmembrane</keyword>
<evidence type="ECO:0000313" key="2">
    <source>
        <dbReference type="EMBL" id="RXH75712.1"/>
    </source>
</evidence>
<name>A0A498I0E1_MALDO</name>
<feature type="transmembrane region" description="Helical" evidence="1">
    <location>
        <begin position="20"/>
        <end position="40"/>
    </location>
</feature>